<protein>
    <recommendedName>
        <fullName evidence="3">Translocon-associated protein subunit beta</fullName>
    </recommendedName>
</protein>
<evidence type="ECO:0008006" key="3">
    <source>
        <dbReference type="Google" id="ProtNLM"/>
    </source>
</evidence>
<evidence type="ECO:0000313" key="1">
    <source>
        <dbReference type="EMBL" id="KAJ8951420.1"/>
    </source>
</evidence>
<dbReference type="PANTHER" id="PTHR12861:SF3">
    <property type="entry name" value="TRANSLOCON-ASSOCIATED PROTEIN SUBUNIT BETA"/>
    <property type="match status" value="1"/>
</dbReference>
<comment type="caution">
    <text evidence="1">The sequence shown here is derived from an EMBL/GenBank/DDBJ whole genome shotgun (WGS) entry which is preliminary data.</text>
</comment>
<proteinExistence type="predicted"/>
<dbReference type="Proteomes" id="UP001162162">
    <property type="component" value="Unassembled WGS sequence"/>
</dbReference>
<name>A0AAV8YI87_9CUCU</name>
<gene>
    <name evidence="1" type="ORF">NQ318_006849</name>
</gene>
<dbReference type="GO" id="GO:0005783">
    <property type="term" value="C:endoplasmic reticulum"/>
    <property type="evidence" value="ECO:0007669"/>
    <property type="project" value="TreeGrafter"/>
</dbReference>
<dbReference type="PANTHER" id="PTHR12861">
    <property type="entry name" value="TRANSLOCON-ASSOCIATED PROTEIN, BETA SUBUNIT PRECURSOR TRAP-BETA SIGNAL SEQUENCE RECEPTOR BETA SUBUNIT"/>
    <property type="match status" value="1"/>
</dbReference>
<reference evidence="1" key="1">
    <citation type="journal article" date="2023" name="Insect Mol. Biol.">
        <title>Genome sequencing provides insights into the evolution of gene families encoding plant cell wall-degrading enzymes in longhorned beetles.</title>
        <authorList>
            <person name="Shin N.R."/>
            <person name="Okamura Y."/>
            <person name="Kirsch R."/>
            <person name="Pauchet Y."/>
        </authorList>
    </citation>
    <scope>NUCLEOTIDE SEQUENCE</scope>
    <source>
        <strain evidence="1">AMC_N1</strain>
    </source>
</reference>
<evidence type="ECO:0000313" key="2">
    <source>
        <dbReference type="Proteomes" id="UP001162162"/>
    </source>
</evidence>
<sequence length="105" mass="11935">MKKYLGWLVVVSTSIVKLQKLNIFSRMYTSKVVIMFAVFALVYAETEEDTGPRLLISKQILNRYLVENKEIEVKYTLYNVGASAAVNVQLVDNGFHPDAFEVVNT</sequence>
<dbReference type="Pfam" id="PF05753">
    <property type="entry name" value="TRAP_beta"/>
    <property type="match status" value="1"/>
</dbReference>
<organism evidence="1 2">
    <name type="scientific">Aromia moschata</name>
    <dbReference type="NCBI Taxonomy" id="1265417"/>
    <lineage>
        <taxon>Eukaryota</taxon>
        <taxon>Metazoa</taxon>
        <taxon>Ecdysozoa</taxon>
        <taxon>Arthropoda</taxon>
        <taxon>Hexapoda</taxon>
        <taxon>Insecta</taxon>
        <taxon>Pterygota</taxon>
        <taxon>Neoptera</taxon>
        <taxon>Endopterygota</taxon>
        <taxon>Coleoptera</taxon>
        <taxon>Polyphaga</taxon>
        <taxon>Cucujiformia</taxon>
        <taxon>Chrysomeloidea</taxon>
        <taxon>Cerambycidae</taxon>
        <taxon>Cerambycinae</taxon>
        <taxon>Callichromatini</taxon>
        <taxon>Aromia</taxon>
    </lineage>
</organism>
<dbReference type="EMBL" id="JAPWTK010000084">
    <property type="protein sequence ID" value="KAJ8951420.1"/>
    <property type="molecule type" value="Genomic_DNA"/>
</dbReference>
<keyword evidence="2" id="KW-1185">Reference proteome</keyword>
<accession>A0AAV8YI87</accession>
<dbReference type="AlphaFoldDB" id="A0AAV8YI87"/>